<comment type="subcellular location">
    <subcellularLocation>
        <location evidence="1">Cytoplasm</location>
    </subcellularLocation>
</comment>
<dbReference type="InterPro" id="IPR007581">
    <property type="entry name" value="Endonuclease-V"/>
</dbReference>
<dbReference type="InParanoid" id="A0A6P8I144"/>
<dbReference type="RefSeq" id="XP_031558607.1">
    <property type="nucleotide sequence ID" value="XM_031702747.1"/>
</dbReference>
<evidence type="ECO:0000256" key="2">
    <source>
        <dbReference type="ARBA" id="ARBA00022490"/>
    </source>
</evidence>
<dbReference type="KEGG" id="aten:116295047"/>
<dbReference type="GO" id="GO:0003727">
    <property type="term" value="F:single-stranded RNA binding"/>
    <property type="evidence" value="ECO:0007669"/>
    <property type="project" value="TreeGrafter"/>
</dbReference>
<dbReference type="GeneID" id="116295047"/>
<keyword evidence="6" id="KW-1185">Reference proteome</keyword>
<keyword evidence="4" id="KW-0255">Endonuclease</keyword>
<dbReference type="Gene3D" id="3.30.2170.10">
    <property type="entry name" value="archaeoglobus fulgidus dsm 4304 superfamily"/>
    <property type="match status" value="1"/>
</dbReference>
<evidence type="ECO:0000256" key="3">
    <source>
        <dbReference type="ARBA" id="ARBA00022722"/>
    </source>
</evidence>
<dbReference type="PANTHER" id="PTHR28511">
    <property type="entry name" value="ENDONUCLEASE V"/>
    <property type="match status" value="1"/>
</dbReference>
<dbReference type="PANTHER" id="PTHR28511:SF1">
    <property type="entry name" value="ENDONUCLEASE V"/>
    <property type="match status" value="1"/>
</dbReference>
<dbReference type="Pfam" id="PF04493">
    <property type="entry name" value="Endonuclease_5"/>
    <property type="match status" value="1"/>
</dbReference>
<dbReference type="HAMAP" id="MF_00801">
    <property type="entry name" value="Endonuclease_5"/>
    <property type="match status" value="1"/>
</dbReference>
<sequence>MASRDFSEEETTWIKEQSKLKEKLIVEDNIDLSSVCLIGGVDISFQKGDENHACPGLVVLSYSDNDHDEPKVVYEDYSLEHLHIPYITNFLAFREVPLLRAKIEKLKRENPQLMPQVIMVDGNGVHHKRGFGIASHLGVDTDIPTIGVAKNLLYLHSISNDVAHKTQIKNELKNLGDQFPLKGPSGETTAMVLRTSKPCGRTVCKPIYVSVGHKIGLATAVDLVLKCCKYRIPEPTRQADIRSRAYLRENYEKELAKCPCKGKDGQS</sequence>
<proteinExistence type="inferred from homology"/>
<protein>
    <submittedName>
        <fullName evidence="7">Endonuclease V-like</fullName>
    </submittedName>
</protein>
<evidence type="ECO:0000256" key="1">
    <source>
        <dbReference type="ARBA" id="ARBA00004496"/>
    </source>
</evidence>
<evidence type="ECO:0000313" key="6">
    <source>
        <dbReference type="Proteomes" id="UP000515163"/>
    </source>
</evidence>
<evidence type="ECO:0000256" key="4">
    <source>
        <dbReference type="ARBA" id="ARBA00022759"/>
    </source>
</evidence>
<evidence type="ECO:0000313" key="7">
    <source>
        <dbReference type="RefSeq" id="XP_031558607.1"/>
    </source>
</evidence>
<evidence type="ECO:0000256" key="5">
    <source>
        <dbReference type="ARBA" id="ARBA00022801"/>
    </source>
</evidence>
<keyword evidence="5" id="KW-0378">Hydrolase</keyword>
<keyword evidence="3" id="KW-0540">Nuclease</keyword>
<dbReference type="GO" id="GO:0006281">
    <property type="term" value="P:DNA repair"/>
    <property type="evidence" value="ECO:0007669"/>
    <property type="project" value="InterPro"/>
</dbReference>
<dbReference type="GO" id="GO:0005730">
    <property type="term" value="C:nucleolus"/>
    <property type="evidence" value="ECO:0007669"/>
    <property type="project" value="TreeGrafter"/>
</dbReference>
<dbReference type="OrthoDB" id="20018at2759"/>
<dbReference type="Proteomes" id="UP000515163">
    <property type="component" value="Unplaced"/>
</dbReference>
<accession>A0A6P8I144</accession>
<gene>
    <name evidence="7" type="primary">LOC116295047</name>
</gene>
<organism evidence="6 7">
    <name type="scientific">Actinia tenebrosa</name>
    <name type="common">Australian red waratah sea anemone</name>
    <dbReference type="NCBI Taxonomy" id="6105"/>
    <lineage>
        <taxon>Eukaryota</taxon>
        <taxon>Metazoa</taxon>
        <taxon>Cnidaria</taxon>
        <taxon>Anthozoa</taxon>
        <taxon>Hexacorallia</taxon>
        <taxon>Actiniaria</taxon>
        <taxon>Actiniidae</taxon>
        <taxon>Actinia</taxon>
    </lineage>
</organism>
<keyword evidence="2" id="KW-0963">Cytoplasm</keyword>
<dbReference type="AlphaFoldDB" id="A0A6P8I144"/>
<dbReference type="FunCoup" id="A0A6P8I144">
    <property type="interactions" value="1224"/>
</dbReference>
<dbReference type="GO" id="GO:0016891">
    <property type="term" value="F:RNA endonuclease activity producing 5'-phosphomonoesters, hydrolytic mechanism"/>
    <property type="evidence" value="ECO:0007669"/>
    <property type="project" value="TreeGrafter"/>
</dbReference>
<dbReference type="GO" id="GO:0005737">
    <property type="term" value="C:cytoplasm"/>
    <property type="evidence" value="ECO:0007669"/>
    <property type="project" value="UniProtKB-SubCell"/>
</dbReference>
<reference evidence="7" key="1">
    <citation type="submission" date="2025-08" db="UniProtKB">
        <authorList>
            <consortium name="RefSeq"/>
        </authorList>
    </citation>
    <scope>IDENTIFICATION</scope>
    <source>
        <tissue evidence="7">Tentacle</tissue>
    </source>
</reference>
<name>A0A6P8I144_ACTTE</name>
<dbReference type="CDD" id="cd06559">
    <property type="entry name" value="Endonuclease_V"/>
    <property type="match status" value="1"/>
</dbReference>